<protein>
    <submittedName>
        <fullName evidence="2">Uncharacterized protein</fullName>
    </submittedName>
</protein>
<evidence type="ECO:0000313" key="3">
    <source>
        <dbReference type="Proteomes" id="UP000682733"/>
    </source>
</evidence>
<dbReference type="AlphaFoldDB" id="A0A8S2X1G2"/>
<organism evidence="2 3">
    <name type="scientific">Didymodactylos carnosus</name>
    <dbReference type="NCBI Taxonomy" id="1234261"/>
    <lineage>
        <taxon>Eukaryota</taxon>
        <taxon>Metazoa</taxon>
        <taxon>Spiralia</taxon>
        <taxon>Gnathifera</taxon>
        <taxon>Rotifera</taxon>
        <taxon>Eurotatoria</taxon>
        <taxon>Bdelloidea</taxon>
        <taxon>Philodinida</taxon>
        <taxon>Philodinidae</taxon>
        <taxon>Didymodactylos</taxon>
    </lineage>
</organism>
<dbReference type="EMBL" id="CAJOBA010087919">
    <property type="protein sequence ID" value="CAF4471603.1"/>
    <property type="molecule type" value="Genomic_DNA"/>
</dbReference>
<accession>A0A8S2X1G2</accession>
<comment type="caution">
    <text evidence="2">The sequence shown here is derived from an EMBL/GenBank/DDBJ whole genome shotgun (WGS) entry which is preliminary data.</text>
</comment>
<dbReference type="Proteomes" id="UP000682733">
    <property type="component" value="Unassembled WGS sequence"/>
</dbReference>
<gene>
    <name evidence="2" type="ORF">TMI583_LOCUS46726</name>
</gene>
<evidence type="ECO:0000256" key="1">
    <source>
        <dbReference type="SAM" id="MobiDB-lite"/>
    </source>
</evidence>
<name>A0A8S2X1G2_9BILA</name>
<feature type="non-terminal residue" evidence="2">
    <location>
        <position position="1"/>
    </location>
</feature>
<evidence type="ECO:0000313" key="2">
    <source>
        <dbReference type="EMBL" id="CAF4471603.1"/>
    </source>
</evidence>
<feature type="region of interest" description="Disordered" evidence="1">
    <location>
        <begin position="78"/>
        <end position="97"/>
    </location>
</feature>
<sequence length="152" mass="17958">RARQEVRNIVAESKKQLKRITDEIRPRMADEDYVEYDLDRWMDEIKQTKADMQAMSSIIVIESGDKCEWKRMIKVRKLEPQSRVPKSPQKSEKRVSEVKQLDFSKLKDLPERQIKVDEDYWAMGASDMNLLYFSSGTLCLTDRTDHKTNTLQ</sequence>
<reference evidence="2" key="1">
    <citation type="submission" date="2021-02" db="EMBL/GenBank/DDBJ databases">
        <authorList>
            <person name="Nowell W R."/>
        </authorList>
    </citation>
    <scope>NUCLEOTIDE SEQUENCE</scope>
</reference>
<proteinExistence type="predicted"/>